<proteinExistence type="predicted"/>
<dbReference type="EMBL" id="CP036172">
    <property type="protein sequence ID" value="QSZ67002.1"/>
    <property type="molecule type" value="Genomic_DNA"/>
</dbReference>
<dbReference type="RefSeq" id="WP_265582371.1">
    <property type="nucleotide sequence ID" value="NZ_CP036172.1"/>
</dbReference>
<accession>A0A8A3S4L9</accession>
<organism evidence="2 3">
    <name type="scientific">Methanofollis aquaemaris</name>
    <dbReference type="NCBI Taxonomy" id="126734"/>
    <lineage>
        <taxon>Archaea</taxon>
        <taxon>Methanobacteriati</taxon>
        <taxon>Methanobacteriota</taxon>
        <taxon>Stenosarchaea group</taxon>
        <taxon>Methanomicrobia</taxon>
        <taxon>Methanomicrobiales</taxon>
        <taxon>Methanomicrobiaceae</taxon>
        <taxon>Methanofollis</taxon>
    </lineage>
</organism>
<dbReference type="KEGG" id="maqe:RJ40_05585"/>
<dbReference type="Proteomes" id="UP001042704">
    <property type="component" value="Chromosome"/>
</dbReference>
<sequence length="941" mass="103139">MIKAALAALFSGGGVVELRALADRFTHSGYFDDSAKLAAAAEALDADPETKGTYVTLNVVDPALLARRANRVKMRLTRSDPTTSDADILRRRWLPIDLDPVRPSGVSSTDAEHDAAIERADAIARWLAEQGFPAPIAADSGNGAHLLYAIDLPNDEAATALVKGVLVTLDALFSDEVVVVDTANFNAARIWKLYGTCSRKGDHTPERPHRRARLLAVPDHPETADADLLKKIADRFPTGAPAPPRKGKAGIDLGAWLLEHGISVRSAKPWQGGTLFVLEDCPFSGAHHDGAFAVQFPSGAIYAGCHHASCGGGTQRWPELRGMYEKKRKATAPPPPPIPPAPEPVHREKALEILTRGDPLAFLLDTFGREHVGDRIVAECLVMSLASQSVKNTSGLHVAISGISGKGKTHACNTMLKQVPAAYRLASTVSDKALYYNDRLRPGTVFLFDDVSFSDDLQQVLKAATANFREGIEHQTLTNDRKLQICRIPERCVWWLAKVEDVGDDQVMNRMLTTWIDDTIRQDDRVLRYRKHAETREVKEDEDEDEEDPDLPVCRAIWEVLKEERLHVSVPYAEAVQFSSSANRRNPVILFDLIKASALLHRFGREDYGGGIRANREDFAAAARIYAAINGDAGGQETKLTKNEAAALETVATMGWEQFTVRMLQEALGLSYQQTRRILLGYESRGTTYSGLLEKCPAISYLDTMVTEDQDGRAVRRREHLFLFDLEVYRRWACGSAVWIVGGDEDDEDGGHDPGPGPGGDDDFSISADFQQNFSSCCHDQNARKGAESHGTGTEREIDLSLKSKVQQNTPPHSTTGAPVSGCGCACDPRNAETDPEISPCGGDNRDQTTPRRLLNDSTCRNLLKIAEKQGGLLKECSGTIPLPGVLDRREFTRVTTDLGRCDVCDAGRAAYRSEDGRAVLCERCYARVVREWNGGRGVRG</sequence>
<gene>
    <name evidence="2" type="ORF">RJ40_05585</name>
</gene>
<keyword evidence="3" id="KW-1185">Reference proteome</keyword>
<evidence type="ECO:0000256" key="1">
    <source>
        <dbReference type="SAM" id="MobiDB-lite"/>
    </source>
</evidence>
<name>A0A8A3S4L9_9EURY</name>
<reference evidence="2" key="2">
    <citation type="submission" date="2019-02" db="EMBL/GenBank/DDBJ databases">
        <authorList>
            <person name="Chen S.-C."/>
            <person name="Chien H.-H."/>
            <person name="Lai M.-C."/>
        </authorList>
    </citation>
    <scope>NUCLEOTIDE SEQUENCE</scope>
    <source>
        <strain evidence="2">N2F9704</strain>
    </source>
</reference>
<reference evidence="2" key="1">
    <citation type="journal article" date="2001" name="Int. J. Syst. Evol. Microbiol.">
        <title>Methanofollis aquaemaris sp. nov., a methanogen isolated from an aquaculture fish pond.</title>
        <authorList>
            <person name="Lai M.C."/>
            <person name="Chen S.C."/>
        </authorList>
    </citation>
    <scope>NUCLEOTIDE SEQUENCE</scope>
    <source>
        <strain evidence="2">N2F9704</strain>
    </source>
</reference>
<dbReference type="InterPro" id="IPR027417">
    <property type="entry name" value="P-loop_NTPase"/>
</dbReference>
<feature type="region of interest" description="Disordered" evidence="1">
    <location>
        <begin position="743"/>
        <end position="766"/>
    </location>
</feature>
<dbReference type="SUPFAM" id="SSF52540">
    <property type="entry name" value="P-loop containing nucleoside triphosphate hydrolases"/>
    <property type="match status" value="1"/>
</dbReference>
<protein>
    <submittedName>
        <fullName evidence="2">Uncharacterized protein</fullName>
    </submittedName>
</protein>
<evidence type="ECO:0000313" key="3">
    <source>
        <dbReference type="Proteomes" id="UP001042704"/>
    </source>
</evidence>
<dbReference type="AlphaFoldDB" id="A0A8A3S4L9"/>
<evidence type="ECO:0000313" key="2">
    <source>
        <dbReference type="EMBL" id="QSZ67002.1"/>
    </source>
</evidence>
<dbReference type="GeneID" id="76423810"/>